<feature type="region of interest" description="Disordered" evidence="1">
    <location>
        <begin position="1182"/>
        <end position="1203"/>
    </location>
</feature>
<feature type="compositionally biased region" description="Gly residues" evidence="1">
    <location>
        <begin position="538"/>
        <end position="550"/>
    </location>
</feature>
<feature type="compositionally biased region" description="Low complexity" evidence="1">
    <location>
        <begin position="147"/>
        <end position="159"/>
    </location>
</feature>
<feature type="region of interest" description="Disordered" evidence="1">
    <location>
        <begin position="455"/>
        <end position="555"/>
    </location>
</feature>
<feature type="compositionally biased region" description="Polar residues" evidence="1">
    <location>
        <begin position="473"/>
        <end position="507"/>
    </location>
</feature>
<feature type="compositionally biased region" description="Polar residues" evidence="1">
    <location>
        <begin position="1057"/>
        <end position="1077"/>
    </location>
</feature>
<dbReference type="InParanoid" id="D8UJP1"/>
<feature type="compositionally biased region" description="Low complexity" evidence="1">
    <location>
        <begin position="820"/>
        <end position="832"/>
    </location>
</feature>
<feature type="compositionally biased region" description="Low complexity" evidence="1">
    <location>
        <begin position="87"/>
        <end position="111"/>
    </location>
</feature>
<feature type="compositionally biased region" description="Low complexity" evidence="1">
    <location>
        <begin position="611"/>
        <end position="620"/>
    </location>
</feature>
<feature type="region of interest" description="Disordered" evidence="1">
    <location>
        <begin position="80"/>
        <end position="172"/>
    </location>
</feature>
<dbReference type="Proteomes" id="UP000001058">
    <property type="component" value="Unassembled WGS sequence"/>
</dbReference>
<feature type="compositionally biased region" description="Gly residues" evidence="1">
    <location>
        <begin position="1147"/>
        <end position="1157"/>
    </location>
</feature>
<evidence type="ECO:0000313" key="3">
    <source>
        <dbReference type="Proteomes" id="UP000001058"/>
    </source>
</evidence>
<feature type="region of interest" description="Disordered" evidence="1">
    <location>
        <begin position="794"/>
        <end position="953"/>
    </location>
</feature>
<feature type="region of interest" description="Disordered" evidence="1">
    <location>
        <begin position="611"/>
        <end position="695"/>
    </location>
</feature>
<feature type="compositionally biased region" description="Gly residues" evidence="1">
    <location>
        <begin position="929"/>
        <end position="943"/>
    </location>
</feature>
<feature type="compositionally biased region" description="Low complexity" evidence="1">
    <location>
        <begin position="377"/>
        <end position="391"/>
    </location>
</feature>
<feature type="compositionally biased region" description="Low complexity" evidence="1">
    <location>
        <begin position="1094"/>
        <end position="1120"/>
    </location>
</feature>
<gene>
    <name evidence="2" type="ORF">VOLCADRAFT_100201</name>
</gene>
<feature type="region of interest" description="Disordered" evidence="1">
    <location>
        <begin position="1020"/>
        <end position="1162"/>
    </location>
</feature>
<dbReference type="AlphaFoldDB" id="D8UJP1"/>
<accession>D8UJP1</accession>
<dbReference type="KEGG" id="vcn:VOLCADRAFT_100201"/>
<feature type="compositionally biased region" description="Low complexity" evidence="1">
    <location>
        <begin position="863"/>
        <end position="873"/>
    </location>
</feature>
<proteinExistence type="predicted"/>
<reference evidence="2 3" key="1">
    <citation type="journal article" date="2010" name="Science">
        <title>Genomic analysis of organismal complexity in the multicellular green alga Volvox carteri.</title>
        <authorList>
            <person name="Prochnik S.E."/>
            <person name="Umen J."/>
            <person name="Nedelcu A.M."/>
            <person name="Hallmann A."/>
            <person name="Miller S.M."/>
            <person name="Nishii I."/>
            <person name="Ferris P."/>
            <person name="Kuo A."/>
            <person name="Mitros T."/>
            <person name="Fritz-Laylin L.K."/>
            <person name="Hellsten U."/>
            <person name="Chapman J."/>
            <person name="Simakov O."/>
            <person name="Rensing S.A."/>
            <person name="Terry A."/>
            <person name="Pangilinan J."/>
            <person name="Kapitonov V."/>
            <person name="Jurka J."/>
            <person name="Salamov A."/>
            <person name="Shapiro H."/>
            <person name="Schmutz J."/>
            <person name="Grimwood J."/>
            <person name="Lindquist E."/>
            <person name="Lucas S."/>
            <person name="Grigoriev I.V."/>
            <person name="Schmitt R."/>
            <person name="Kirk D."/>
            <person name="Rokhsar D.S."/>
        </authorList>
    </citation>
    <scope>NUCLEOTIDE SEQUENCE [LARGE SCALE GENOMIC DNA]</scope>
    <source>
        <strain evidence="3">f. Nagariensis / Eve</strain>
    </source>
</reference>
<dbReference type="RefSeq" id="XP_002958868.1">
    <property type="nucleotide sequence ID" value="XM_002958822.1"/>
</dbReference>
<dbReference type="EMBL" id="GL378429">
    <property type="protein sequence ID" value="EFJ40056.1"/>
    <property type="molecule type" value="Genomic_DNA"/>
</dbReference>
<evidence type="ECO:0000256" key="1">
    <source>
        <dbReference type="SAM" id="MobiDB-lite"/>
    </source>
</evidence>
<protein>
    <submittedName>
        <fullName evidence="2">Uncharacterized protein</fullName>
    </submittedName>
</protein>
<feature type="compositionally biased region" description="Gly residues" evidence="1">
    <location>
        <begin position="1082"/>
        <end position="1093"/>
    </location>
</feature>
<feature type="compositionally biased region" description="Gly residues" evidence="1">
    <location>
        <begin position="114"/>
        <end position="126"/>
    </location>
</feature>
<feature type="region of interest" description="Disordered" evidence="1">
    <location>
        <begin position="373"/>
        <end position="398"/>
    </location>
</feature>
<evidence type="ECO:0000313" key="2">
    <source>
        <dbReference type="EMBL" id="EFJ40056.1"/>
    </source>
</evidence>
<name>D8UJP1_VOLCA</name>
<organism evidence="3">
    <name type="scientific">Volvox carteri f. nagariensis</name>
    <dbReference type="NCBI Taxonomy" id="3068"/>
    <lineage>
        <taxon>Eukaryota</taxon>
        <taxon>Viridiplantae</taxon>
        <taxon>Chlorophyta</taxon>
        <taxon>core chlorophytes</taxon>
        <taxon>Chlorophyceae</taxon>
        <taxon>CS clade</taxon>
        <taxon>Chlamydomonadales</taxon>
        <taxon>Volvocaceae</taxon>
        <taxon>Volvox</taxon>
    </lineage>
</organism>
<sequence>MSSLQNELLLDVEDSIVVGLYHYLWLKDGKGRACPEVNIPHTVIISNGRPKTWYFTSGKEHCIKRKNRANITNANITDALAPRPKLSSTSTLNTNRANTRNNNFASNRATTVAYGGGNNSSSGGGTADPSAALLGAWGAPSNPPTTQQQQLQLQQQQSQAGHRRNKSADAAAAAAAFADGGRAPDGTCTGTTLGPWPHHGVVARFQGSMTNPHNAGVTSNRGASLGRKKKGTAAAAAAAADGGGDASGGGRFLCVLTGEMYPAATERYDVTYKQLLQHWFSLASQLPNEGDRLRAMDTIPLAIRRANPSLTREWYLRVRSQPTFLYRTAPVCVEAAAQITGMALEDLQRALQPTPSGMMGVMAAAAAAVGGSGATGGTAWPPAGSPGAAAAAGGGGGGGGGGGISNSGMGILAGWAAAGAAVQTHGSPPVTARGPVAEGLSRQATANTSLRVQLAASGSVRRPSTALPPAGPSSHSLLQQPQTTPFRSGSRQQLPSAAHQHSPNSQPGAGPSRRFMPRSKSASPSVASSRLSAVAHNNGGGGGGGGGGGLPSMLVPRAENEKSAGSGLGRVPSFLQVYGPTPEQAAEAAAIAAALPYEVLDEARQLAGAEDAAAAAAAETEGVETEGEEATSPRGGHRRLQGDAAADADGGGGGGGCDLSDGSATAADGSRTTSQGDAAGCTLAAPAGSPNEPRNAVNATTAAATTSGGGSRAAAAGLGGSPGLGYATAAVTAANGGGGGSGYSPPRPGRLPGRMSASSEITEMGSIASFSDPSSPSVNHASYNHLHGHGHGHAYSHTYLHPPPPLASSGGGGGGGGGSAAAVGSPGSIGASRMSPPRSAGAPTLHTIHEEGAAAVLPPPPSASSRRSGSPLVGGTELLFPPPSRGGSGSHSVPRMRPPARPGMDRQLAAGSSGGAGRRHPGPPPTYGHSGGGAAATAGGGLQRGNSLSESGDLPVLPGTAAAAAAAASLNSTMASSIGSLSRRSTSNQAVLSTEDIRTLRELSEAYTAAERLTQQLLAQAHEILSEDGGSRPGSTGTSPMHGARQGRTAPSPRALTPTSRPGTGNSGFSGTRQPSVSSTGTGTGTGGGGGGSRLMRLSSGSGRPGTTGTQRPSSSSLPTAQPPPASATGPTTAGVEPYVNRTGSGRSVGSGSGGAGDAATPPATALAAASLVSAPGQAISPGADLIMGLGRSSPGTGDGGDGGVVAAAAAAAARHSPGDLDLFTSAEADLLAEALQE</sequence>
<keyword evidence="3" id="KW-1185">Reference proteome</keyword>
<feature type="compositionally biased region" description="Low complexity" evidence="1">
    <location>
        <begin position="518"/>
        <end position="535"/>
    </location>
</feature>
<dbReference type="OrthoDB" id="298589at2759"/>
<feature type="compositionally biased region" description="Gly residues" evidence="1">
    <location>
        <begin position="809"/>
        <end position="819"/>
    </location>
</feature>
<dbReference type="GeneID" id="9621161"/>